<dbReference type="EMBL" id="PP179312">
    <property type="protein sequence ID" value="XAI69706.1"/>
    <property type="molecule type" value="Genomic_DNA"/>
</dbReference>
<accession>A0AAU6VZV9</accession>
<name>A0AAU6VZV9_9VIRU</name>
<proteinExistence type="predicted"/>
<evidence type="ECO:0000313" key="1">
    <source>
        <dbReference type="EMBL" id="XAI69706.1"/>
    </source>
</evidence>
<reference evidence="1" key="1">
    <citation type="journal article" date="2024" name="J. Gen. Virol.">
        <title>Novel phages of Pseudomonas syringae unveil numerous potential auxiliary metabolic genes.</title>
        <authorList>
            <person name="Feltin C."/>
            <person name="Garneau J.R."/>
            <person name="Morris C.E."/>
            <person name="Berard A."/>
            <person name="Torres-Barcelo C."/>
        </authorList>
    </citation>
    <scope>NUCLEOTIDE SEQUENCE</scope>
</reference>
<protein>
    <submittedName>
        <fullName evidence="1">Uncharacterized protein</fullName>
    </submittedName>
</protein>
<organism evidence="1">
    <name type="scientific">Pseudomonas phage Arace01</name>
    <dbReference type="NCBI Taxonomy" id="3138526"/>
    <lineage>
        <taxon>Viruses</taxon>
    </lineage>
</organism>
<sequence>MSLVKLTSKESGLPVLIAPTKVVLVVATPEGSSEIVFDSGFAINLVEDADTVSSLLFG</sequence>
<gene>
    <name evidence="1" type="ORF">Arace01_00038</name>
</gene>